<accession>A0AAE5IWJ7</accession>
<dbReference type="AlphaFoldDB" id="A0AAE5IWJ7"/>
<name>A0AAE5IWJ7_RHOHA</name>
<dbReference type="Proteomes" id="UP000193518">
    <property type="component" value="Unassembled WGS sequence"/>
</dbReference>
<proteinExistence type="predicted"/>
<organism evidence="1 2">
    <name type="scientific">Rhodococcus hoagii</name>
    <name type="common">Corynebacterium equii</name>
    <dbReference type="NCBI Taxonomy" id="43767"/>
    <lineage>
        <taxon>Bacteria</taxon>
        <taxon>Bacillati</taxon>
        <taxon>Actinomycetota</taxon>
        <taxon>Actinomycetes</taxon>
        <taxon>Mycobacteriales</taxon>
        <taxon>Nocardiaceae</taxon>
        <taxon>Prescottella</taxon>
    </lineage>
</organism>
<dbReference type="EMBL" id="LWIC01000001">
    <property type="protein sequence ID" value="ORM31475.1"/>
    <property type="molecule type" value="Genomic_DNA"/>
</dbReference>
<reference evidence="1 2" key="1">
    <citation type="journal article" date="2016" name="Genome Biol. Evol.">
        <title>Pangenome and Phylogenomic Analysis of the Pathogenic Actinobacterium Rhodococcus equi.</title>
        <authorList>
            <person name="Anastasi E."/>
            <person name="MacArthur I."/>
            <person name="Scortti M."/>
            <person name="Alvarez S."/>
            <person name="Giguere S."/>
            <person name="Vazquez-Boland J.A."/>
        </authorList>
    </citation>
    <scope>NUCLEOTIDE SEQUENCE [LARGE SCALE GENOMIC DNA]</scope>
    <source>
        <strain evidence="1 2">PAM1271</strain>
    </source>
</reference>
<evidence type="ECO:0000313" key="2">
    <source>
        <dbReference type="Proteomes" id="UP000193518"/>
    </source>
</evidence>
<gene>
    <name evidence="1" type="ORF">A5N68_04550</name>
</gene>
<evidence type="ECO:0000313" key="1">
    <source>
        <dbReference type="EMBL" id="ORM31475.1"/>
    </source>
</evidence>
<protein>
    <submittedName>
        <fullName evidence="1">Uncharacterized protein</fullName>
    </submittedName>
</protein>
<sequence length="120" mass="12462">MSLREVDPAGPKLGADLVQTPPQIAPQIDHASCRGFGEPEDAGDLDVRELAARLVPSRSRILLAADYEQGRHPIDLAELLAGDSGVLLGECGGRIRSTAPAAATESNIVSIVAEPSGRLG</sequence>
<comment type="caution">
    <text evidence="1">The sequence shown here is derived from an EMBL/GenBank/DDBJ whole genome shotgun (WGS) entry which is preliminary data.</text>
</comment>